<dbReference type="OMA" id="NGCCAVM"/>
<organism evidence="12 13">
    <name type="scientific">Pneumocystis murina (strain B123)</name>
    <name type="common">Mouse pneumocystis pneumonia agent</name>
    <name type="synonym">Pneumocystis carinii f. sp. muris</name>
    <dbReference type="NCBI Taxonomy" id="1069680"/>
    <lineage>
        <taxon>Eukaryota</taxon>
        <taxon>Fungi</taxon>
        <taxon>Dikarya</taxon>
        <taxon>Ascomycota</taxon>
        <taxon>Taphrinomycotina</taxon>
        <taxon>Pneumocystomycetes</taxon>
        <taxon>Pneumocystaceae</taxon>
        <taxon>Pneumocystis</taxon>
    </lineage>
</organism>
<dbReference type="SMART" id="SM01224">
    <property type="entry name" value="G_gamma"/>
    <property type="match status" value="1"/>
</dbReference>
<dbReference type="Pfam" id="PF00631">
    <property type="entry name" value="G-gamma"/>
    <property type="match status" value="1"/>
</dbReference>
<evidence type="ECO:0000256" key="7">
    <source>
        <dbReference type="ARBA" id="ARBA00023139"/>
    </source>
</evidence>
<evidence type="ECO:0000256" key="6">
    <source>
        <dbReference type="ARBA" id="ARBA00023136"/>
    </source>
</evidence>
<dbReference type="HOGENOM" id="CLU_163540_1_1_1"/>
<keyword evidence="9" id="KW-0449">Lipoprotein</keyword>
<evidence type="ECO:0000256" key="4">
    <source>
        <dbReference type="ARBA" id="ARBA00016111"/>
    </source>
</evidence>
<evidence type="ECO:0000256" key="1">
    <source>
        <dbReference type="ARBA" id="ARBA00004170"/>
    </source>
</evidence>
<comment type="subunit">
    <text evidence="3">G proteins are composed of 3 units, alpha, beta and gamma.</text>
</comment>
<dbReference type="GO" id="GO:0005834">
    <property type="term" value="C:heterotrimeric G-protein complex"/>
    <property type="evidence" value="ECO:0007669"/>
    <property type="project" value="TreeGrafter"/>
</dbReference>
<evidence type="ECO:0000256" key="8">
    <source>
        <dbReference type="ARBA" id="ARBA00023224"/>
    </source>
</evidence>
<dbReference type="InterPro" id="IPR015898">
    <property type="entry name" value="G-protein_gamma-like_dom"/>
</dbReference>
<dbReference type="PANTHER" id="PTHR28189">
    <property type="entry name" value="GUANINE NUCLEOTIDE-BINDING PROTEIN SUBUNIT GAMMA"/>
    <property type="match status" value="1"/>
</dbReference>
<dbReference type="FunFam" id="4.10.260.10:FF:000003">
    <property type="entry name" value="G-protein complex gamma subunit Ste18/GpgA"/>
    <property type="match status" value="1"/>
</dbReference>
<feature type="domain" description="G protein gamma" evidence="11">
    <location>
        <begin position="14"/>
        <end position="83"/>
    </location>
</feature>
<evidence type="ECO:0000256" key="10">
    <source>
        <dbReference type="ARBA" id="ARBA00023289"/>
    </source>
</evidence>
<dbReference type="OrthoDB" id="19232at2759"/>
<evidence type="ECO:0000256" key="9">
    <source>
        <dbReference type="ARBA" id="ARBA00023288"/>
    </source>
</evidence>
<keyword evidence="5" id="KW-0488">Methylation</keyword>
<protein>
    <recommendedName>
        <fullName evidence="4">Guanine nucleotide-binding protein subunit gamma</fullName>
    </recommendedName>
</protein>
<dbReference type="Proteomes" id="UP000011958">
    <property type="component" value="Unassembled WGS sequence"/>
</dbReference>
<keyword evidence="6" id="KW-0472">Membrane</keyword>
<dbReference type="PANTHER" id="PTHR28189:SF1">
    <property type="entry name" value="GUANINE NUCLEOTIDE-BINDING PROTEIN SUBUNIT GAMMA"/>
    <property type="match status" value="1"/>
</dbReference>
<dbReference type="GO" id="GO:0031681">
    <property type="term" value="F:G-protein beta-subunit binding"/>
    <property type="evidence" value="ECO:0007669"/>
    <property type="project" value="InterPro"/>
</dbReference>
<keyword evidence="8" id="KW-0807">Transducer</keyword>
<dbReference type="Gene3D" id="4.10.260.10">
    <property type="entry name" value="Transducin (heterotrimeric G protein), gamma chain"/>
    <property type="match status" value="1"/>
</dbReference>
<comment type="similarity">
    <text evidence="2">Belongs to the G protein gamma family.</text>
</comment>
<dbReference type="STRING" id="1069680.M7NJY9"/>
<dbReference type="GO" id="GO:0007186">
    <property type="term" value="P:G protein-coupled receptor signaling pathway"/>
    <property type="evidence" value="ECO:0007669"/>
    <property type="project" value="InterPro"/>
</dbReference>
<gene>
    <name evidence="12" type="ORF">PNEG_02719</name>
</gene>
<dbReference type="VEuPathDB" id="FungiDB:PNEG_02719"/>
<evidence type="ECO:0000256" key="5">
    <source>
        <dbReference type="ARBA" id="ARBA00022481"/>
    </source>
</evidence>
<dbReference type="InterPro" id="IPR041848">
    <property type="entry name" value="Ste18_fungal"/>
</dbReference>
<keyword evidence="10" id="KW-0636">Prenylation</keyword>
<name>M7NJY9_PNEMU</name>
<dbReference type="SUPFAM" id="SSF48670">
    <property type="entry name" value="Transducin (heterotrimeric G protein), gamma chain"/>
    <property type="match status" value="1"/>
</dbReference>
<comment type="caution">
    <text evidence="12">The sequence shown here is derived from an EMBL/GenBank/DDBJ whole genome shotgun (WGS) entry which is preliminary data.</text>
</comment>
<evidence type="ECO:0000313" key="13">
    <source>
        <dbReference type="Proteomes" id="UP000011958"/>
    </source>
</evidence>
<evidence type="ECO:0000313" key="12">
    <source>
        <dbReference type="EMBL" id="EMR08938.1"/>
    </source>
</evidence>
<keyword evidence="7" id="KW-0564">Palmitate</keyword>
<dbReference type="AlphaFoldDB" id="M7NJY9"/>
<evidence type="ECO:0000259" key="11">
    <source>
        <dbReference type="SMART" id="SM01224"/>
    </source>
</evidence>
<evidence type="ECO:0000256" key="2">
    <source>
        <dbReference type="ARBA" id="ARBA00007431"/>
    </source>
</evidence>
<comment type="subcellular location">
    <subcellularLocation>
        <location evidence="1">Membrane</location>
        <topology evidence="1">Peripheral membrane protein</topology>
    </subcellularLocation>
</comment>
<dbReference type="RefSeq" id="XP_007874744.1">
    <property type="nucleotide sequence ID" value="XM_007876553.1"/>
</dbReference>
<accession>M7NJY9</accession>
<evidence type="ECO:0000256" key="3">
    <source>
        <dbReference type="ARBA" id="ARBA00011581"/>
    </source>
</evidence>
<dbReference type="eggNOG" id="ENOG502S5Z5">
    <property type="taxonomic scope" value="Eukaryota"/>
</dbReference>
<dbReference type="GeneID" id="19896410"/>
<dbReference type="EMBL" id="AFWA02000007">
    <property type="protein sequence ID" value="EMR08938.1"/>
    <property type="molecule type" value="Genomic_DNA"/>
</dbReference>
<sequence>MVGSHKRPLKSSISELKLRRMTELNNRLKEDLERPRILVSEACQSLILFATSTKDPMLPSVWAQNDRFPGSFSNRRSFSCCILM</sequence>
<dbReference type="GO" id="GO:0000750">
    <property type="term" value="P:pheromone-dependent signal transduction involved in conjugation with cellular fusion"/>
    <property type="evidence" value="ECO:0007669"/>
    <property type="project" value="InterPro"/>
</dbReference>
<reference evidence="13" key="1">
    <citation type="journal article" date="2016" name="Nat. Commun.">
        <title>Genome analysis of three Pneumocystis species reveals adaptation mechanisms to life exclusively in mammalian hosts.</title>
        <authorList>
            <person name="Ma L."/>
            <person name="Chen Z."/>
            <person name="Huang D.W."/>
            <person name="Kutty G."/>
            <person name="Ishihara M."/>
            <person name="Wang H."/>
            <person name="Abouelleil A."/>
            <person name="Bishop L."/>
            <person name="Davey E."/>
            <person name="Deng R."/>
            <person name="Deng X."/>
            <person name="Fan L."/>
            <person name="Fantoni G."/>
            <person name="Fitzgerald M."/>
            <person name="Gogineni E."/>
            <person name="Goldberg J.M."/>
            <person name="Handley G."/>
            <person name="Hu X."/>
            <person name="Huber C."/>
            <person name="Jiao X."/>
            <person name="Jones K."/>
            <person name="Levin J.Z."/>
            <person name="Liu Y."/>
            <person name="Macdonald P."/>
            <person name="Melnikov A."/>
            <person name="Raley C."/>
            <person name="Sassi M."/>
            <person name="Sherman B.T."/>
            <person name="Song X."/>
            <person name="Sykes S."/>
            <person name="Tran B."/>
            <person name="Walsh L."/>
            <person name="Xia Y."/>
            <person name="Yang J."/>
            <person name="Young S."/>
            <person name="Zeng Q."/>
            <person name="Zheng X."/>
            <person name="Stephens R."/>
            <person name="Nusbaum C."/>
            <person name="Birren B.W."/>
            <person name="Azadi P."/>
            <person name="Lempicki R.A."/>
            <person name="Cuomo C.A."/>
            <person name="Kovacs J.A."/>
        </authorList>
    </citation>
    <scope>NUCLEOTIDE SEQUENCE [LARGE SCALE GENOMIC DNA]</scope>
    <source>
        <strain evidence="13">B123</strain>
    </source>
</reference>
<proteinExistence type="inferred from homology"/>
<dbReference type="InterPro" id="IPR036284">
    <property type="entry name" value="GGL_sf"/>
</dbReference>
<keyword evidence="13" id="KW-1185">Reference proteome</keyword>